<protein>
    <submittedName>
        <fullName evidence="2">PhnB protein</fullName>
    </submittedName>
</protein>
<dbReference type="SUPFAM" id="SSF54593">
    <property type="entry name" value="Glyoxalase/Bleomycin resistance protein/Dihydroxybiphenyl dioxygenase"/>
    <property type="match status" value="1"/>
</dbReference>
<dbReference type="AlphaFoldDB" id="A0A7W7ZNF7"/>
<dbReference type="PANTHER" id="PTHR33990">
    <property type="entry name" value="PROTEIN YJDN-RELATED"/>
    <property type="match status" value="1"/>
</dbReference>
<accession>A0A7W7ZNF7</accession>
<evidence type="ECO:0000259" key="1">
    <source>
        <dbReference type="Pfam" id="PF06983"/>
    </source>
</evidence>
<evidence type="ECO:0000313" key="3">
    <source>
        <dbReference type="Proteomes" id="UP000584867"/>
    </source>
</evidence>
<dbReference type="InterPro" id="IPR029068">
    <property type="entry name" value="Glyas_Bleomycin-R_OHBP_Dase"/>
</dbReference>
<organism evidence="2 3">
    <name type="scientific">Granulicella mallensis</name>
    <dbReference type="NCBI Taxonomy" id="940614"/>
    <lineage>
        <taxon>Bacteria</taxon>
        <taxon>Pseudomonadati</taxon>
        <taxon>Acidobacteriota</taxon>
        <taxon>Terriglobia</taxon>
        <taxon>Terriglobales</taxon>
        <taxon>Acidobacteriaceae</taxon>
        <taxon>Granulicella</taxon>
    </lineage>
</organism>
<dbReference type="CDD" id="cd06588">
    <property type="entry name" value="PhnB_like"/>
    <property type="match status" value="1"/>
</dbReference>
<comment type="caution">
    <text evidence="2">The sequence shown here is derived from an EMBL/GenBank/DDBJ whole genome shotgun (WGS) entry which is preliminary data.</text>
</comment>
<dbReference type="Gene3D" id="3.10.180.10">
    <property type="entry name" value="2,3-Dihydroxybiphenyl 1,2-Dioxygenase, domain 1"/>
    <property type="match status" value="1"/>
</dbReference>
<dbReference type="Proteomes" id="UP000584867">
    <property type="component" value="Unassembled WGS sequence"/>
</dbReference>
<dbReference type="EMBL" id="JACHIO010000005">
    <property type="protein sequence ID" value="MBB5063216.1"/>
    <property type="molecule type" value="Genomic_DNA"/>
</dbReference>
<sequence>MNTNLHLVFPGTCNEAFAFYEKTFGTKRLLTMKFGDAPPGTPVPEDAKDLIMHTAMPVGNMTLMGCDGPPGRPGTPLGGFQVCVDSTDEAEVKRLFTELSKDGSVQMPLMPTFWSPLFGMLTDRFGVGWMVSVPGPQPS</sequence>
<name>A0A7W7ZNF7_9BACT</name>
<dbReference type="Pfam" id="PF06983">
    <property type="entry name" value="3-dmu-9_3-mt"/>
    <property type="match status" value="1"/>
</dbReference>
<reference evidence="2 3" key="1">
    <citation type="submission" date="2020-08" db="EMBL/GenBank/DDBJ databases">
        <title>Genomic Encyclopedia of Type Strains, Phase IV (KMG-V): Genome sequencing to study the core and pangenomes of soil and plant-associated prokaryotes.</title>
        <authorList>
            <person name="Whitman W."/>
        </authorList>
    </citation>
    <scope>NUCLEOTIDE SEQUENCE [LARGE SCALE GENOMIC DNA]</scope>
    <source>
        <strain evidence="2 3">X5P3</strain>
    </source>
</reference>
<gene>
    <name evidence="2" type="ORF">HDF15_001556</name>
</gene>
<dbReference type="InterPro" id="IPR028973">
    <property type="entry name" value="PhnB-like"/>
</dbReference>
<evidence type="ECO:0000313" key="2">
    <source>
        <dbReference type="EMBL" id="MBB5063216.1"/>
    </source>
</evidence>
<feature type="domain" description="PhnB-like" evidence="1">
    <location>
        <begin position="6"/>
        <end position="131"/>
    </location>
</feature>
<dbReference type="PANTHER" id="PTHR33990:SF1">
    <property type="entry name" value="PROTEIN YJDN"/>
    <property type="match status" value="1"/>
</dbReference>
<dbReference type="RefSeq" id="WP_184254192.1">
    <property type="nucleotide sequence ID" value="NZ_JACHIO010000005.1"/>
</dbReference>
<proteinExistence type="predicted"/>